<feature type="compositionally biased region" description="Basic and acidic residues" evidence="1">
    <location>
        <begin position="1"/>
        <end position="31"/>
    </location>
</feature>
<proteinExistence type="predicted"/>
<gene>
    <name evidence="2" type="ORF">CTOB1V02_LOCUS5571</name>
</gene>
<sequence length="250" mass="27695">MKGLREGGNERSEGGGNERSEGRGDEMRSTDRQSVVGLEVREGEDNMSSESEASSTDSPPPSPVRYLKNVYPMAEETFLLDLLSGCDNNVQFLLARHHFKPNRPQPPSCVCVQPSPLPLLHRVCVSSPPHYPSSIVSVSSPPHYPSSIVCLCPALPITPDPSRLPSLGELTDENEELSENSFFREHLGPENKSVIHYFPPASSSAMRCNDYYHFFTSDKEATPLTSSILQNYQLLLRDALFGHARNRKAP</sequence>
<name>A0A7R8WEX3_9CRUS</name>
<protein>
    <submittedName>
        <fullName evidence="2">Uncharacterized protein</fullName>
    </submittedName>
</protein>
<dbReference type="AlphaFoldDB" id="A0A7R8WEX3"/>
<organism evidence="2">
    <name type="scientific">Cyprideis torosa</name>
    <dbReference type="NCBI Taxonomy" id="163714"/>
    <lineage>
        <taxon>Eukaryota</taxon>
        <taxon>Metazoa</taxon>
        <taxon>Ecdysozoa</taxon>
        <taxon>Arthropoda</taxon>
        <taxon>Crustacea</taxon>
        <taxon>Oligostraca</taxon>
        <taxon>Ostracoda</taxon>
        <taxon>Podocopa</taxon>
        <taxon>Podocopida</taxon>
        <taxon>Cytherocopina</taxon>
        <taxon>Cytheroidea</taxon>
        <taxon>Cytherideidae</taxon>
        <taxon>Cyprideis</taxon>
    </lineage>
</organism>
<feature type="non-terminal residue" evidence="2">
    <location>
        <position position="250"/>
    </location>
</feature>
<accession>A0A7R8WEX3</accession>
<dbReference type="OrthoDB" id="3045089at2759"/>
<feature type="compositionally biased region" description="Low complexity" evidence="1">
    <location>
        <begin position="48"/>
        <end position="57"/>
    </location>
</feature>
<dbReference type="EMBL" id="OB661216">
    <property type="protein sequence ID" value="CAD7227671.1"/>
    <property type="molecule type" value="Genomic_DNA"/>
</dbReference>
<evidence type="ECO:0000313" key="2">
    <source>
        <dbReference type="EMBL" id="CAD7227671.1"/>
    </source>
</evidence>
<feature type="region of interest" description="Disordered" evidence="1">
    <location>
        <begin position="1"/>
        <end position="65"/>
    </location>
</feature>
<reference evidence="2" key="1">
    <citation type="submission" date="2020-11" db="EMBL/GenBank/DDBJ databases">
        <authorList>
            <person name="Tran Van P."/>
        </authorList>
    </citation>
    <scope>NUCLEOTIDE SEQUENCE</scope>
</reference>
<evidence type="ECO:0000256" key="1">
    <source>
        <dbReference type="SAM" id="MobiDB-lite"/>
    </source>
</evidence>